<reference evidence="1" key="2">
    <citation type="journal article" date="2015" name="Fish Shellfish Immunol.">
        <title>Early steps in the European eel (Anguilla anguilla)-Vibrio vulnificus interaction in the gills: Role of the RtxA13 toxin.</title>
        <authorList>
            <person name="Callol A."/>
            <person name="Pajuelo D."/>
            <person name="Ebbesson L."/>
            <person name="Teles M."/>
            <person name="MacKenzie S."/>
            <person name="Amaro C."/>
        </authorList>
    </citation>
    <scope>NUCLEOTIDE SEQUENCE</scope>
</reference>
<proteinExistence type="predicted"/>
<accession>A0A0E9QSV1</accession>
<organism evidence="1">
    <name type="scientific">Anguilla anguilla</name>
    <name type="common">European freshwater eel</name>
    <name type="synonym">Muraena anguilla</name>
    <dbReference type="NCBI Taxonomy" id="7936"/>
    <lineage>
        <taxon>Eukaryota</taxon>
        <taxon>Metazoa</taxon>
        <taxon>Chordata</taxon>
        <taxon>Craniata</taxon>
        <taxon>Vertebrata</taxon>
        <taxon>Euteleostomi</taxon>
        <taxon>Actinopterygii</taxon>
        <taxon>Neopterygii</taxon>
        <taxon>Teleostei</taxon>
        <taxon>Anguilliformes</taxon>
        <taxon>Anguillidae</taxon>
        <taxon>Anguilla</taxon>
    </lineage>
</organism>
<reference evidence="1" key="1">
    <citation type="submission" date="2014-11" db="EMBL/GenBank/DDBJ databases">
        <authorList>
            <person name="Amaro Gonzalez C."/>
        </authorList>
    </citation>
    <scope>NUCLEOTIDE SEQUENCE</scope>
</reference>
<evidence type="ECO:0000313" key="1">
    <source>
        <dbReference type="EMBL" id="JAH19899.1"/>
    </source>
</evidence>
<dbReference type="EMBL" id="GBXM01088678">
    <property type="protein sequence ID" value="JAH19899.1"/>
    <property type="molecule type" value="Transcribed_RNA"/>
</dbReference>
<protein>
    <submittedName>
        <fullName evidence="1">Uncharacterized protein</fullName>
    </submittedName>
</protein>
<sequence length="32" mass="3897">MYADCRRALTERCTVYQSEYTSRLGLHAFLWR</sequence>
<name>A0A0E9QSV1_ANGAN</name>
<dbReference type="AlphaFoldDB" id="A0A0E9QSV1"/>